<evidence type="ECO:0000313" key="2">
    <source>
        <dbReference type="EMBL" id="KAH3780243.1"/>
    </source>
</evidence>
<keyword evidence="3" id="KW-1185">Reference proteome</keyword>
<accession>A0A9D4IQK6</accession>
<evidence type="ECO:0000256" key="1">
    <source>
        <dbReference type="SAM" id="Phobius"/>
    </source>
</evidence>
<reference evidence="2" key="1">
    <citation type="journal article" date="2019" name="bioRxiv">
        <title>The Genome of the Zebra Mussel, Dreissena polymorpha: A Resource for Invasive Species Research.</title>
        <authorList>
            <person name="McCartney M.A."/>
            <person name="Auch B."/>
            <person name="Kono T."/>
            <person name="Mallez S."/>
            <person name="Zhang Y."/>
            <person name="Obille A."/>
            <person name="Becker A."/>
            <person name="Abrahante J.E."/>
            <person name="Garbe J."/>
            <person name="Badalamenti J.P."/>
            <person name="Herman A."/>
            <person name="Mangelson H."/>
            <person name="Liachko I."/>
            <person name="Sullivan S."/>
            <person name="Sone E.D."/>
            <person name="Koren S."/>
            <person name="Silverstein K.A.T."/>
            <person name="Beckman K.B."/>
            <person name="Gohl D.M."/>
        </authorList>
    </citation>
    <scope>NUCLEOTIDE SEQUENCE</scope>
    <source>
        <strain evidence="2">Duluth1</strain>
        <tissue evidence="2">Whole animal</tissue>
    </source>
</reference>
<name>A0A9D4IQK6_DREPO</name>
<keyword evidence="1" id="KW-0812">Transmembrane</keyword>
<comment type="caution">
    <text evidence="2">The sequence shown here is derived from an EMBL/GenBank/DDBJ whole genome shotgun (WGS) entry which is preliminary data.</text>
</comment>
<keyword evidence="1" id="KW-1133">Transmembrane helix</keyword>
<dbReference type="AlphaFoldDB" id="A0A9D4IQK6"/>
<keyword evidence="1" id="KW-0472">Membrane</keyword>
<protein>
    <submittedName>
        <fullName evidence="2">Uncharacterized protein</fullName>
    </submittedName>
</protein>
<evidence type="ECO:0000313" key="3">
    <source>
        <dbReference type="Proteomes" id="UP000828390"/>
    </source>
</evidence>
<dbReference type="Proteomes" id="UP000828390">
    <property type="component" value="Unassembled WGS sequence"/>
</dbReference>
<dbReference type="EMBL" id="JAIWYP010000008">
    <property type="protein sequence ID" value="KAH3780243.1"/>
    <property type="molecule type" value="Genomic_DNA"/>
</dbReference>
<reference evidence="2" key="2">
    <citation type="submission" date="2020-11" db="EMBL/GenBank/DDBJ databases">
        <authorList>
            <person name="McCartney M.A."/>
            <person name="Auch B."/>
            <person name="Kono T."/>
            <person name="Mallez S."/>
            <person name="Becker A."/>
            <person name="Gohl D.M."/>
            <person name="Silverstein K.A.T."/>
            <person name="Koren S."/>
            <person name="Bechman K.B."/>
            <person name="Herman A."/>
            <person name="Abrahante J.E."/>
            <person name="Garbe J."/>
        </authorList>
    </citation>
    <scope>NUCLEOTIDE SEQUENCE</scope>
    <source>
        <strain evidence="2">Duluth1</strain>
        <tissue evidence="2">Whole animal</tissue>
    </source>
</reference>
<sequence length="174" mass="19259">MYASSSSPKLSMKEAKLFTTGFIIFSLCFAVPDFYAIGIVEYNIDISTNVTLKGRCCTDSDDYKSVRKYHSIVKAITIMIITVTLVVIYSLIAGKIRTSVHGKGLINGASLIRQACRTKAADTDIVNTKNPSIEDTVETNTIDTSESQNDASDSKDRRYISPIQKGNRQIIWCK</sequence>
<gene>
    <name evidence="2" type="ORF">DPMN_158053</name>
</gene>
<feature type="transmembrane region" description="Helical" evidence="1">
    <location>
        <begin position="72"/>
        <end position="93"/>
    </location>
</feature>
<organism evidence="2 3">
    <name type="scientific">Dreissena polymorpha</name>
    <name type="common">Zebra mussel</name>
    <name type="synonym">Mytilus polymorpha</name>
    <dbReference type="NCBI Taxonomy" id="45954"/>
    <lineage>
        <taxon>Eukaryota</taxon>
        <taxon>Metazoa</taxon>
        <taxon>Spiralia</taxon>
        <taxon>Lophotrochozoa</taxon>
        <taxon>Mollusca</taxon>
        <taxon>Bivalvia</taxon>
        <taxon>Autobranchia</taxon>
        <taxon>Heteroconchia</taxon>
        <taxon>Euheterodonta</taxon>
        <taxon>Imparidentia</taxon>
        <taxon>Neoheterodontei</taxon>
        <taxon>Myida</taxon>
        <taxon>Dreissenoidea</taxon>
        <taxon>Dreissenidae</taxon>
        <taxon>Dreissena</taxon>
    </lineage>
</organism>
<proteinExistence type="predicted"/>
<dbReference type="Gene3D" id="1.20.1070.10">
    <property type="entry name" value="Rhodopsin 7-helix transmembrane proteins"/>
    <property type="match status" value="1"/>
</dbReference>